<dbReference type="PROSITE" id="PS50042">
    <property type="entry name" value="CNMP_BINDING_3"/>
    <property type="match status" value="1"/>
</dbReference>
<feature type="compositionally biased region" description="Basic residues" evidence="9">
    <location>
        <begin position="1348"/>
        <end position="1361"/>
    </location>
</feature>
<keyword evidence="3 10" id="KW-0812">Transmembrane</keyword>
<evidence type="ECO:0000256" key="6">
    <source>
        <dbReference type="ARBA" id="ARBA00023136"/>
    </source>
</evidence>
<feature type="transmembrane region" description="Helical" evidence="10">
    <location>
        <begin position="251"/>
        <end position="273"/>
    </location>
</feature>
<keyword evidence="2" id="KW-0813">Transport</keyword>
<gene>
    <name evidence="13" type="primary">LOC103508524</name>
</gene>
<dbReference type="PROSITE" id="PS00888">
    <property type="entry name" value="CNMP_BINDING_1"/>
    <property type="match status" value="1"/>
</dbReference>
<dbReference type="InterPro" id="IPR050866">
    <property type="entry name" value="CNG_cation_channel"/>
</dbReference>
<evidence type="ECO:0000256" key="5">
    <source>
        <dbReference type="ARBA" id="ARBA00023065"/>
    </source>
</evidence>
<feature type="region of interest" description="Disordered" evidence="9">
    <location>
        <begin position="690"/>
        <end position="728"/>
    </location>
</feature>
<keyword evidence="4 10" id="KW-1133">Transmembrane helix</keyword>
<dbReference type="SUPFAM" id="SSF81324">
    <property type="entry name" value="Voltage-gated potassium channels"/>
    <property type="match status" value="1"/>
</dbReference>
<evidence type="ECO:0000256" key="2">
    <source>
        <dbReference type="ARBA" id="ARBA00022448"/>
    </source>
</evidence>
<evidence type="ECO:0000256" key="4">
    <source>
        <dbReference type="ARBA" id="ARBA00022989"/>
    </source>
</evidence>
<keyword evidence="8" id="KW-0407">Ion channel</keyword>
<feature type="transmembrane region" description="Helical" evidence="10">
    <location>
        <begin position="177"/>
        <end position="197"/>
    </location>
</feature>
<feature type="compositionally biased region" description="Polar residues" evidence="9">
    <location>
        <begin position="841"/>
        <end position="854"/>
    </location>
</feature>
<dbReference type="InterPro" id="IPR014710">
    <property type="entry name" value="RmlC-like_jellyroll"/>
</dbReference>
<evidence type="ECO:0000256" key="3">
    <source>
        <dbReference type="ARBA" id="ARBA00022692"/>
    </source>
</evidence>
<dbReference type="STRING" id="121845.A0A3Q0IRK3"/>
<feature type="compositionally biased region" description="Polar residues" evidence="9">
    <location>
        <begin position="896"/>
        <end position="906"/>
    </location>
</feature>
<evidence type="ECO:0000313" key="13">
    <source>
        <dbReference type="RefSeq" id="XP_026678911.1"/>
    </source>
</evidence>
<feature type="compositionally biased region" description="Basic and acidic residues" evidence="9">
    <location>
        <begin position="46"/>
        <end position="59"/>
    </location>
</feature>
<dbReference type="CDD" id="cd00038">
    <property type="entry name" value="CAP_ED"/>
    <property type="match status" value="1"/>
</dbReference>
<accession>A0A3Q0IRK3</accession>
<feature type="region of interest" description="Disordered" evidence="9">
    <location>
        <begin position="1337"/>
        <end position="1361"/>
    </location>
</feature>
<keyword evidence="7" id="KW-1071">Ligand-gated ion channel</keyword>
<feature type="region of interest" description="Disordered" evidence="9">
    <location>
        <begin position="1678"/>
        <end position="1727"/>
    </location>
</feature>
<name>A0A3Q0IRK3_DIACI</name>
<dbReference type="Pfam" id="PF00027">
    <property type="entry name" value="cNMP_binding"/>
    <property type="match status" value="1"/>
</dbReference>
<dbReference type="GeneID" id="103508524"/>
<feature type="transmembrane region" description="Helical" evidence="10">
    <location>
        <begin position="311"/>
        <end position="332"/>
    </location>
</feature>
<dbReference type="InterPro" id="IPR005821">
    <property type="entry name" value="Ion_trans_dom"/>
</dbReference>
<keyword evidence="6 10" id="KW-0472">Membrane</keyword>
<dbReference type="SUPFAM" id="SSF51206">
    <property type="entry name" value="cAMP-binding domain-like"/>
    <property type="match status" value="1"/>
</dbReference>
<evidence type="ECO:0000256" key="10">
    <source>
        <dbReference type="SAM" id="Phobius"/>
    </source>
</evidence>
<feature type="compositionally biased region" description="Basic and acidic residues" evidence="9">
    <location>
        <begin position="860"/>
        <end position="895"/>
    </location>
</feature>
<dbReference type="Pfam" id="PF00520">
    <property type="entry name" value="Ion_trans"/>
    <property type="match status" value="1"/>
</dbReference>
<protein>
    <submittedName>
        <fullName evidence="13">Uncharacterized protein LOC103508524</fullName>
    </submittedName>
</protein>
<feature type="compositionally biased region" description="Low complexity" evidence="9">
    <location>
        <begin position="1702"/>
        <end position="1716"/>
    </location>
</feature>
<organism evidence="12 13">
    <name type="scientific">Diaphorina citri</name>
    <name type="common">Asian citrus psyllid</name>
    <dbReference type="NCBI Taxonomy" id="121845"/>
    <lineage>
        <taxon>Eukaryota</taxon>
        <taxon>Metazoa</taxon>
        <taxon>Ecdysozoa</taxon>
        <taxon>Arthropoda</taxon>
        <taxon>Hexapoda</taxon>
        <taxon>Insecta</taxon>
        <taxon>Pterygota</taxon>
        <taxon>Neoptera</taxon>
        <taxon>Paraneoptera</taxon>
        <taxon>Hemiptera</taxon>
        <taxon>Sternorrhyncha</taxon>
        <taxon>Psylloidea</taxon>
        <taxon>Psyllidae</taxon>
        <taxon>Diaphorininae</taxon>
        <taxon>Diaphorina</taxon>
    </lineage>
</organism>
<dbReference type="GO" id="GO:0044877">
    <property type="term" value="F:protein-containing complex binding"/>
    <property type="evidence" value="ECO:0007669"/>
    <property type="project" value="TreeGrafter"/>
</dbReference>
<feature type="compositionally biased region" description="Basic and acidic residues" evidence="9">
    <location>
        <begin position="1678"/>
        <end position="1701"/>
    </location>
</feature>
<dbReference type="GO" id="GO:0016020">
    <property type="term" value="C:membrane"/>
    <property type="evidence" value="ECO:0007669"/>
    <property type="project" value="UniProtKB-SubCell"/>
</dbReference>
<feature type="compositionally biased region" description="Low complexity" evidence="9">
    <location>
        <begin position="907"/>
        <end position="919"/>
    </location>
</feature>
<feature type="region of interest" description="Disordered" evidence="9">
    <location>
        <begin position="841"/>
        <end position="922"/>
    </location>
</feature>
<reference evidence="13" key="1">
    <citation type="submission" date="2025-08" db="UniProtKB">
        <authorList>
            <consortium name="RefSeq"/>
        </authorList>
    </citation>
    <scope>IDENTIFICATION</scope>
</reference>
<sequence>MMVDNTSVKPDGHTDPDLASITETTTKHDPATSGPANRAAVTFQTEHSRPGSGEGKKTPQDGVEYNAPSPVETTKSSGGGLSRSRSNQCWMKLRTTVQLSNAIQKPKPPLKREDSFLKRFSTRQIPDTQETMDTGDEYEVGDSGQPDDGNCHAGRRPRCRRKKVHHSTVVNPDSNLYFYWLLIITCCVLYNLWTLIVRQSFPELQENGAKFWFFCDYTTDTFIVLDILVQFRTGYLEQGLMVYNSMKLAGHYVKSRAFMLDIISLLPLDLLYFKIGVNPMLRFPRFLKVYRVYDYYYIVESRTVYPNLWRVVNLVHILLIFAHWFGCFYYLLSQAEEYCSAAIFADDTTLFVDDKSEEEAVRRFTGKSPRILRQKCPVRMRSNPETRLLHVRNVSTPQYRPKRGRKSRLLQYNTNVGSNDTTPDGDVKSVKSTTGTGSIVDKIRQDVKSLGFLKKGRFTNVIFIHGNEYLKVLKLLSLSTDVNTKKLLLLSIEKATEEPQQVTIFQECQPEFLHDLVLKMKAYIFTPGDLICRKGEVAREMFIIADGILEVISESGRVLTTMKAGDFFGEIGILNLDGLNKRTADVRSVGYAELFSLSREDVLSAMKDYPEAQEILQNLGRKRLMEAKNLNKKFKVDAEKSKRGRIQGGGDINTALGLLPDKLKTELALHVNLVVLKKTHVESFELELLTPSSKSSGGKPKITRMKRVCSDENSQDDETSTPPGASKIGAGLPILARLKLLKEKESELLVSSSPKCESSAKGDLQQSLIPSIAKSIALLPSPQKSVSLIPTKKTEVEDPGGDTGVIGQGLPLFQRLKLLKQKEEKEKKMIQDTAHSAAQILSSTVRTQHSTSTPKPKRVASNEHKVKPEKESVQTDSKSSSEPDGKSKTNEHQTAESKGSSQDANQSESSGTSSTGSSSQPWTKLKNATIIASSKQEDTGCSTTIAQPLQHVRVLKNKKLYNSIEDLSPEYAGLPFVKKLKILNERQKLAELESKVFTKSHSLDSASTTTLTARDSSLDSGDNLTRSSSEAVAMDVAAAGRHLAQMSTEDTLISFESDLMEEDVLTDSNETIERQCLKSILKRISADMDDVVENKNDLKKLMRSPTVEGYVARRSKLTKSVTFTDTFTSPPKTPLTVSPLLSPHLTESPHQAANTSTNLTDDGKRFFNLTPITESPSAVTPLGCEDKSSTAPTPMTAPHEGSLLAPMLPVVNTSYLPTESSKLPPYCTLSVSNDTSSSSLPTMSISSTAQSQHSSSVSLDTSSSCVSEPSSMSNLISSSVATSNVSQPPSAAVVTTFSDLVTSSFPSNSVSPCAFMSGQDQSFSSGLNLNPDLIPFPNANNMEPKGNNKQKSKSKVRRRFSRKKMMSNEEEYFSNILGGIKTVIEEHLCQMQSKFSAHFEHLETEIRKRDLIIERLRRQIYNHNDSLDPELFNLEFGQDNSSLYESDNEEESENMSGEYHMMSEEEDDIPFMRDNSIDTIYCRSPPPTPNHFHSSGYQYDQPSPHPHHSRLIHQSSYSNGRQVIRGSKEFNIKNWKSLDIAFDPHKPAEALRNESETAEVNVNDPELEAYAAKRKMEHDKSRRLKIAEERYKLLQDQNGAILSTFKKDNVVKQKEFFDKSFHQIALLESLQSEENEQCLLEEQQQQLKEKQEYEQKRLMDTINSRIQYEIRQIRSKSLDQELSTKSKDPDSKRRSWDESSSLRKSVVTSSPVSSNVRIDIESSDNEEVVPPAIRDVNYRSHDKNWEVSMLADQWSHQEE</sequence>
<dbReference type="Gene3D" id="1.10.287.70">
    <property type="match status" value="1"/>
</dbReference>
<dbReference type="PROSITE" id="PS00889">
    <property type="entry name" value="CNMP_BINDING_2"/>
    <property type="match status" value="1"/>
</dbReference>
<dbReference type="InterPro" id="IPR018490">
    <property type="entry name" value="cNMP-bd_dom_sf"/>
</dbReference>
<feature type="region of interest" description="Disordered" evidence="9">
    <location>
        <begin position="1238"/>
        <end position="1265"/>
    </location>
</feature>
<evidence type="ECO:0000256" key="7">
    <source>
        <dbReference type="ARBA" id="ARBA00023286"/>
    </source>
</evidence>
<feature type="region of interest" description="Disordered" evidence="9">
    <location>
        <begin position="1177"/>
        <end position="1201"/>
    </location>
</feature>
<dbReference type="Gene3D" id="2.60.120.10">
    <property type="entry name" value="Jelly Rolls"/>
    <property type="match status" value="1"/>
</dbReference>
<feature type="compositionally biased region" description="Low complexity" evidence="9">
    <location>
        <begin position="691"/>
        <end position="700"/>
    </location>
</feature>
<evidence type="ECO:0000313" key="12">
    <source>
        <dbReference type="Proteomes" id="UP000079169"/>
    </source>
</evidence>
<dbReference type="PaxDb" id="121845-A0A3Q0IRK3"/>
<keyword evidence="5" id="KW-0406">Ion transport</keyword>
<dbReference type="Proteomes" id="UP000079169">
    <property type="component" value="Unplaced"/>
</dbReference>
<evidence type="ECO:0000259" key="11">
    <source>
        <dbReference type="PROSITE" id="PS50042"/>
    </source>
</evidence>
<dbReference type="PANTHER" id="PTHR45638">
    <property type="entry name" value="CYCLIC NUCLEOTIDE-GATED CATION CHANNEL SUBUNIT A"/>
    <property type="match status" value="1"/>
</dbReference>
<proteinExistence type="predicted"/>
<feature type="domain" description="Cyclic nucleotide-binding" evidence="11">
    <location>
        <begin position="504"/>
        <end position="600"/>
    </location>
</feature>
<dbReference type="PANTHER" id="PTHR45638:SF7">
    <property type="entry name" value="CYCLIC NUCLEOTIDE-GATED ION CHANNEL-LIKE, ISOFORM E"/>
    <property type="match status" value="1"/>
</dbReference>
<feature type="region of interest" description="Disordered" evidence="9">
    <location>
        <begin position="1"/>
        <end position="87"/>
    </location>
</feature>
<dbReference type="InterPro" id="IPR018488">
    <property type="entry name" value="cNMP-bd_CS"/>
</dbReference>
<dbReference type="RefSeq" id="XP_026678911.1">
    <property type="nucleotide sequence ID" value="XM_026823110.1"/>
</dbReference>
<dbReference type="InterPro" id="IPR000595">
    <property type="entry name" value="cNMP-bd_dom"/>
</dbReference>
<dbReference type="SMART" id="SM00100">
    <property type="entry name" value="cNMP"/>
    <property type="match status" value="1"/>
</dbReference>
<evidence type="ECO:0000256" key="9">
    <source>
        <dbReference type="SAM" id="MobiDB-lite"/>
    </source>
</evidence>
<keyword evidence="12" id="KW-1185">Reference proteome</keyword>
<feature type="region of interest" description="Disordered" evidence="9">
    <location>
        <begin position="132"/>
        <end position="156"/>
    </location>
</feature>
<comment type="subcellular location">
    <subcellularLocation>
        <location evidence="1">Membrane</location>
        <topology evidence="1">Multi-pass membrane protein</topology>
    </subcellularLocation>
</comment>
<dbReference type="KEGG" id="dci:103508524"/>
<evidence type="ECO:0000256" key="8">
    <source>
        <dbReference type="ARBA" id="ARBA00023303"/>
    </source>
</evidence>
<evidence type="ECO:0000256" key="1">
    <source>
        <dbReference type="ARBA" id="ARBA00004141"/>
    </source>
</evidence>
<dbReference type="GO" id="GO:0005221">
    <property type="term" value="F:intracellularly cyclic nucleotide-activated monoatomic cation channel activity"/>
    <property type="evidence" value="ECO:0007669"/>
    <property type="project" value="InterPro"/>
</dbReference>